<keyword evidence="10" id="KW-1185">Reference proteome</keyword>
<dbReference type="CDD" id="cd02241">
    <property type="entry name" value="cupin_OxOx"/>
    <property type="match status" value="1"/>
</dbReference>
<dbReference type="PROSITE" id="PS00725">
    <property type="entry name" value="GERMIN"/>
    <property type="match status" value="1"/>
</dbReference>
<dbReference type="InterPro" id="IPR011051">
    <property type="entry name" value="RmlC_Cupin_sf"/>
</dbReference>
<reference evidence="9" key="1">
    <citation type="submission" date="2023-03" db="EMBL/GenBank/DDBJ databases">
        <title>Massive genome expansion in bonnet fungi (Mycena s.s.) driven by repeated elements and novel gene families across ecological guilds.</title>
        <authorList>
            <consortium name="Lawrence Berkeley National Laboratory"/>
            <person name="Harder C.B."/>
            <person name="Miyauchi S."/>
            <person name="Viragh M."/>
            <person name="Kuo A."/>
            <person name="Thoen E."/>
            <person name="Andreopoulos B."/>
            <person name="Lu D."/>
            <person name="Skrede I."/>
            <person name="Drula E."/>
            <person name="Henrissat B."/>
            <person name="Morin E."/>
            <person name="Kohler A."/>
            <person name="Barry K."/>
            <person name="LaButti K."/>
            <person name="Morin E."/>
            <person name="Salamov A."/>
            <person name="Lipzen A."/>
            <person name="Mereny Z."/>
            <person name="Hegedus B."/>
            <person name="Baldrian P."/>
            <person name="Stursova M."/>
            <person name="Weitz H."/>
            <person name="Taylor A."/>
            <person name="Grigoriev I.V."/>
            <person name="Nagy L.G."/>
            <person name="Martin F."/>
            <person name="Kauserud H."/>
        </authorList>
    </citation>
    <scope>NUCLEOTIDE SEQUENCE</scope>
    <source>
        <strain evidence="9">9284</strain>
    </source>
</reference>
<comment type="subcellular location">
    <subcellularLocation>
        <location evidence="1">Secreted</location>
    </subcellularLocation>
</comment>
<evidence type="ECO:0000259" key="7">
    <source>
        <dbReference type="SMART" id="SM00835"/>
    </source>
</evidence>
<dbReference type="SUPFAM" id="SSF51182">
    <property type="entry name" value="RmlC-like cupins"/>
    <property type="match status" value="1"/>
</dbReference>
<dbReference type="GO" id="GO:0030145">
    <property type="term" value="F:manganese ion binding"/>
    <property type="evidence" value="ECO:0007669"/>
    <property type="project" value="InterPro"/>
</dbReference>
<keyword evidence="6" id="KW-0732">Signal</keyword>
<keyword evidence="5" id="KW-0464">Manganese</keyword>
<dbReference type="InterPro" id="IPR019780">
    <property type="entry name" value="Germin_Mn-BS"/>
</dbReference>
<dbReference type="InterPro" id="IPR014710">
    <property type="entry name" value="RmlC-like_jellyroll"/>
</dbReference>
<protein>
    <submittedName>
        <fullName evidence="9">RmlC-like cupin domain-containing protein</fullName>
    </submittedName>
</protein>
<dbReference type="PANTHER" id="PTHR31238">
    <property type="entry name" value="GERMIN-LIKE PROTEIN SUBFAMILY 3 MEMBER 3"/>
    <property type="match status" value="1"/>
</dbReference>
<evidence type="ECO:0000313" key="8">
    <source>
        <dbReference type="EMBL" id="KAJ7616613.1"/>
    </source>
</evidence>
<keyword evidence="4" id="KW-0479">Metal-binding</keyword>
<dbReference type="InterPro" id="IPR001929">
    <property type="entry name" value="Germin"/>
</dbReference>
<feature type="signal peptide" evidence="6">
    <location>
        <begin position="1"/>
        <end position="20"/>
    </location>
</feature>
<evidence type="ECO:0000313" key="10">
    <source>
        <dbReference type="Proteomes" id="UP001221142"/>
    </source>
</evidence>
<dbReference type="PRINTS" id="PR00325">
    <property type="entry name" value="GERMIN"/>
</dbReference>
<evidence type="ECO:0000256" key="2">
    <source>
        <dbReference type="ARBA" id="ARBA00007456"/>
    </source>
</evidence>
<dbReference type="Pfam" id="PF00190">
    <property type="entry name" value="Cupin_1"/>
    <property type="match status" value="1"/>
</dbReference>
<comment type="similarity">
    <text evidence="2">Belongs to the germin family.</text>
</comment>
<dbReference type="AlphaFoldDB" id="A0AAD7CB61"/>
<name>A0AAD7CB61_9AGAR</name>
<dbReference type="InterPro" id="IPR006045">
    <property type="entry name" value="Cupin_1"/>
</dbReference>
<dbReference type="Gene3D" id="2.60.120.10">
    <property type="entry name" value="Jelly Rolls"/>
    <property type="match status" value="1"/>
</dbReference>
<organism evidence="9 10">
    <name type="scientific">Roridomyces roridus</name>
    <dbReference type="NCBI Taxonomy" id="1738132"/>
    <lineage>
        <taxon>Eukaryota</taxon>
        <taxon>Fungi</taxon>
        <taxon>Dikarya</taxon>
        <taxon>Basidiomycota</taxon>
        <taxon>Agaricomycotina</taxon>
        <taxon>Agaricomycetes</taxon>
        <taxon>Agaricomycetidae</taxon>
        <taxon>Agaricales</taxon>
        <taxon>Marasmiineae</taxon>
        <taxon>Mycenaceae</taxon>
        <taxon>Roridomyces</taxon>
    </lineage>
</organism>
<evidence type="ECO:0000256" key="5">
    <source>
        <dbReference type="ARBA" id="ARBA00023211"/>
    </source>
</evidence>
<feature type="domain" description="Cupin type-1" evidence="7">
    <location>
        <begin position="85"/>
        <end position="232"/>
    </location>
</feature>
<accession>A0AAD7CB61</accession>
<dbReference type="EMBL" id="JARKIF010000022">
    <property type="protein sequence ID" value="KAJ7616613.1"/>
    <property type="molecule type" value="Genomic_DNA"/>
</dbReference>
<keyword evidence="3" id="KW-0964">Secreted</keyword>
<evidence type="ECO:0000256" key="1">
    <source>
        <dbReference type="ARBA" id="ARBA00004613"/>
    </source>
</evidence>
<evidence type="ECO:0000256" key="4">
    <source>
        <dbReference type="ARBA" id="ARBA00022723"/>
    </source>
</evidence>
<dbReference type="EMBL" id="JARKIF010000004">
    <property type="protein sequence ID" value="KAJ7642207.1"/>
    <property type="molecule type" value="Genomic_DNA"/>
</dbReference>
<feature type="chain" id="PRO_5042441869" evidence="6">
    <location>
        <begin position="21"/>
        <end position="262"/>
    </location>
</feature>
<evidence type="ECO:0000313" key="9">
    <source>
        <dbReference type="EMBL" id="KAJ7642207.1"/>
    </source>
</evidence>
<gene>
    <name evidence="9" type="ORF">FB45DRAFT_738632</name>
    <name evidence="8" type="ORF">FB45DRAFT_757101</name>
</gene>
<comment type="caution">
    <text evidence="9">The sequence shown here is derived from an EMBL/GenBank/DDBJ whole genome shotgun (WGS) entry which is preliminary data.</text>
</comment>
<dbReference type="Proteomes" id="UP001221142">
    <property type="component" value="Unassembled WGS sequence"/>
</dbReference>
<evidence type="ECO:0000256" key="3">
    <source>
        <dbReference type="ARBA" id="ARBA00022525"/>
    </source>
</evidence>
<dbReference type="SMART" id="SM00835">
    <property type="entry name" value="Cupin_1"/>
    <property type="match status" value="1"/>
</dbReference>
<dbReference type="GO" id="GO:0005576">
    <property type="term" value="C:extracellular region"/>
    <property type="evidence" value="ECO:0007669"/>
    <property type="project" value="UniProtKB-SubCell"/>
</dbReference>
<evidence type="ECO:0000256" key="6">
    <source>
        <dbReference type="SAM" id="SignalP"/>
    </source>
</evidence>
<sequence length="262" mass="27601">MLFKSFVVTAVLATFTSVRGAPAASSSLIPSSSIPQPPPVPTVTNAPQIASELKTAASVVDRFDQLLKPNGVLLTGDELRELTVFDFNNQVPGPGGSILLATVDDFPILEGLGISAGVSFIKACGLNIPHSHPRASELLTVVEGILYTGFVQENGFNTEIETQLGTFQGTVFPMGSIHYQYNPTCSPAAFVAALGNDDPGRSDIATNFWMLPDDVINAALGFPTTIGGDNLDEWRSHLPPELALGVESCLAMCGLNATSPEQ</sequence>
<proteinExistence type="inferred from homology"/>